<dbReference type="Gene3D" id="3.40.190.170">
    <property type="entry name" value="Bacterial extracellular solute-binding protein, family 7"/>
    <property type="match status" value="1"/>
</dbReference>
<sequence>MTFRKYFSIAILSFLILFIGSCEQDTNVKTLRLGHGLDITHPVHKAMEFMAEKVKERSKGKLEIKIYPSQQLGSERELLELLQIGSLDITKVSAAVLENFAPKIRVFSLPYLFRDDQHKFEVFDSQIGKNLLQEPEQFWLRGLTYYDAGFRSFYTKSKPIETPEDLQGLKVRVQESAMAISLVNNLGGSPTPISWGELYSALQQGIVDGAENNPPSFHTSRHYEVCKFYSLNEHTAVPDILLIGTKTWDKLSEQEQQWLQEAADESAIHQRELWADAEKEALEVVKEAGVEINRPDKEPFMEMTQPIYDQIQESNPELYDLAERIRQVQP</sequence>
<dbReference type="SUPFAM" id="SSF53850">
    <property type="entry name" value="Periplasmic binding protein-like II"/>
    <property type="match status" value="1"/>
</dbReference>
<dbReference type="InterPro" id="IPR038404">
    <property type="entry name" value="TRAP_DctP_sf"/>
</dbReference>
<dbReference type="PANTHER" id="PTHR33376:SF2">
    <property type="entry name" value="DICARBOXYLATE-BINDING PERIPLASMIC PROTEIN"/>
    <property type="match status" value="1"/>
</dbReference>
<dbReference type="PROSITE" id="PS51257">
    <property type="entry name" value="PROKAR_LIPOPROTEIN"/>
    <property type="match status" value="1"/>
</dbReference>
<evidence type="ECO:0000256" key="2">
    <source>
        <dbReference type="SAM" id="SignalP"/>
    </source>
</evidence>
<reference evidence="3 4" key="1">
    <citation type="submission" date="2021-03" db="EMBL/GenBank/DDBJ databases">
        <title>Aliifodinibius sp. nov., a new bacterium isolated from saline soil.</title>
        <authorList>
            <person name="Galisteo C."/>
            <person name="De La Haba R."/>
            <person name="Sanchez-Porro C."/>
            <person name="Ventosa A."/>
        </authorList>
    </citation>
    <scope>NUCLEOTIDE SEQUENCE [LARGE SCALE GENOMIC DNA]</scope>
    <source>
        <strain evidence="3 4">1BSP15-2V2</strain>
    </source>
</reference>
<feature type="chain" id="PRO_5046979860" evidence="2">
    <location>
        <begin position="25"/>
        <end position="330"/>
    </location>
</feature>
<accession>A0ABT3PLG3</accession>
<dbReference type="EMBL" id="JAGGJA010000004">
    <property type="protein sequence ID" value="MCW9706568.1"/>
    <property type="molecule type" value="Genomic_DNA"/>
</dbReference>
<dbReference type="Pfam" id="PF03480">
    <property type="entry name" value="DctP"/>
    <property type="match status" value="1"/>
</dbReference>
<name>A0ABT3PLG3_9BACT</name>
<dbReference type="NCBIfam" id="TIGR00787">
    <property type="entry name" value="dctP"/>
    <property type="match status" value="1"/>
</dbReference>
<keyword evidence="4" id="KW-1185">Reference proteome</keyword>
<dbReference type="InterPro" id="IPR018389">
    <property type="entry name" value="DctP_fam"/>
</dbReference>
<keyword evidence="1 2" id="KW-0732">Signal</keyword>
<dbReference type="InterPro" id="IPR004682">
    <property type="entry name" value="TRAP_DctP"/>
</dbReference>
<gene>
    <name evidence="3" type="ORF">J6I44_06860</name>
</gene>
<protein>
    <submittedName>
        <fullName evidence="3">TRAP transporter substrate-binding protein</fullName>
    </submittedName>
</protein>
<evidence type="ECO:0000256" key="1">
    <source>
        <dbReference type="ARBA" id="ARBA00022729"/>
    </source>
</evidence>
<organism evidence="3 4">
    <name type="scientific">Fodinibius salsisoli</name>
    <dbReference type="NCBI Taxonomy" id="2820877"/>
    <lineage>
        <taxon>Bacteria</taxon>
        <taxon>Pseudomonadati</taxon>
        <taxon>Balneolota</taxon>
        <taxon>Balneolia</taxon>
        <taxon>Balneolales</taxon>
        <taxon>Balneolaceae</taxon>
        <taxon>Fodinibius</taxon>
    </lineage>
</organism>
<dbReference type="PANTHER" id="PTHR33376">
    <property type="match status" value="1"/>
</dbReference>
<feature type="signal peptide" evidence="2">
    <location>
        <begin position="1"/>
        <end position="24"/>
    </location>
</feature>
<dbReference type="RefSeq" id="WP_265765291.1">
    <property type="nucleotide sequence ID" value="NZ_JAGGJA010000004.1"/>
</dbReference>
<evidence type="ECO:0000313" key="3">
    <source>
        <dbReference type="EMBL" id="MCW9706568.1"/>
    </source>
</evidence>
<comment type="caution">
    <text evidence="3">The sequence shown here is derived from an EMBL/GenBank/DDBJ whole genome shotgun (WGS) entry which is preliminary data.</text>
</comment>
<dbReference type="PIRSF" id="PIRSF006470">
    <property type="entry name" value="DctB"/>
    <property type="match status" value="1"/>
</dbReference>
<dbReference type="CDD" id="cd13671">
    <property type="entry name" value="PBP2_TRAP_SBP_like_3"/>
    <property type="match status" value="1"/>
</dbReference>
<proteinExistence type="predicted"/>
<evidence type="ECO:0000313" key="4">
    <source>
        <dbReference type="Proteomes" id="UP001207918"/>
    </source>
</evidence>
<dbReference type="Proteomes" id="UP001207918">
    <property type="component" value="Unassembled WGS sequence"/>
</dbReference>
<dbReference type="NCBIfam" id="NF037995">
    <property type="entry name" value="TRAP_S1"/>
    <property type="match status" value="1"/>
</dbReference>